<dbReference type="InterPro" id="IPR023210">
    <property type="entry name" value="NADP_OxRdtase_dom"/>
</dbReference>
<dbReference type="AlphaFoldDB" id="A0AAD5SQI8"/>
<dbReference type="Proteomes" id="UP001211907">
    <property type="component" value="Unassembled WGS sequence"/>
</dbReference>
<evidence type="ECO:0000313" key="4">
    <source>
        <dbReference type="Proteomes" id="UP001211907"/>
    </source>
</evidence>
<dbReference type="EMBL" id="JADGJH010003439">
    <property type="protein sequence ID" value="KAJ3090923.1"/>
    <property type="molecule type" value="Genomic_DNA"/>
</dbReference>
<evidence type="ECO:0000256" key="1">
    <source>
        <dbReference type="ARBA" id="ARBA00023002"/>
    </source>
</evidence>
<dbReference type="Gene3D" id="3.20.20.100">
    <property type="entry name" value="NADP-dependent oxidoreductase domain"/>
    <property type="match status" value="1"/>
</dbReference>
<dbReference type="InterPro" id="IPR036812">
    <property type="entry name" value="NAD(P)_OxRdtase_dom_sf"/>
</dbReference>
<dbReference type="Pfam" id="PF00248">
    <property type="entry name" value="Aldo_ket_red"/>
    <property type="match status" value="1"/>
</dbReference>
<feature type="domain" description="NADP-dependent oxidoreductase" evidence="2">
    <location>
        <begin position="12"/>
        <end position="306"/>
    </location>
</feature>
<dbReference type="InterPro" id="IPR050791">
    <property type="entry name" value="Aldo-Keto_reductase"/>
</dbReference>
<reference evidence="3" key="1">
    <citation type="submission" date="2020-05" db="EMBL/GenBank/DDBJ databases">
        <title>Phylogenomic resolution of chytrid fungi.</title>
        <authorList>
            <person name="Stajich J.E."/>
            <person name="Amses K."/>
            <person name="Simmons R."/>
            <person name="Seto K."/>
            <person name="Myers J."/>
            <person name="Bonds A."/>
            <person name="Quandt C.A."/>
            <person name="Barry K."/>
            <person name="Liu P."/>
            <person name="Grigoriev I."/>
            <person name="Longcore J.E."/>
            <person name="James T.Y."/>
        </authorList>
    </citation>
    <scope>NUCLEOTIDE SEQUENCE</scope>
    <source>
        <strain evidence="3">JEL0513</strain>
    </source>
</reference>
<dbReference type="PANTHER" id="PTHR43625:SF40">
    <property type="entry name" value="ALDO-KETO REDUCTASE YAKC [NADP(+)]"/>
    <property type="match status" value="1"/>
</dbReference>
<dbReference type="PANTHER" id="PTHR43625">
    <property type="entry name" value="AFLATOXIN B1 ALDEHYDE REDUCTASE"/>
    <property type="match status" value="1"/>
</dbReference>
<proteinExistence type="predicted"/>
<dbReference type="GO" id="GO:0016491">
    <property type="term" value="F:oxidoreductase activity"/>
    <property type="evidence" value="ECO:0007669"/>
    <property type="project" value="UniProtKB-KW"/>
</dbReference>
<keyword evidence="4" id="KW-1185">Reference proteome</keyword>
<name>A0AAD5SQI8_9FUNG</name>
<evidence type="ECO:0000313" key="3">
    <source>
        <dbReference type="EMBL" id="KAJ3090923.1"/>
    </source>
</evidence>
<gene>
    <name evidence="3" type="ORF">HK100_007314</name>
</gene>
<keyword evidence="1" id="KW-0560">Oxidoreductase</keyword>
<comment type="caution">
    <text evidence="3">The sequence shown here is derived from an EMBL/GenBank/DDBJ whole genome shotgun (WGS) entry which is preliminary data.</text>
</comment>
<evidence type="ECO:0000259" key="2">
    <source>
        <dbReference type="Pfam" id="PF00248"/>
    </source>
</evidence>
<accession>A0AAD5SQI8</accession>
<sequence>MTSFTNEPLIPRIGFGAMGFSPANREESLSILQRLADTKSAFIDTADGYGLGYSEELIGEWLRQNPGNRSKVFLCTKFGFRGWHPFVICGTPEYVKSACEASLKRLGVDTIDLYYQHRVDPDTPIEDTVTAMAELVKEGKVRYLGLSEASAETIRRAHKIHPIAAVQVDYSPWSTFIEHNDVFATCEELGIAVVACKYIISPLGLGFLTGQYKSVDDFAPNDLRRSLPRFQVPAFAENLRLIDAFKKIADAKGCTVTQLTLAWVCAQGPHVIPIPGTTKLSKLEDNLGATSVFISESENAAIREILNSIPIVGEAHLSEVLALSWK</sequence>
<organism evidence="3 4">
    <name type="scientific">Physocladia obscura</name>
    <dbReference type="NCBI Taxonomy" id="109957"/>
    <lineage>
        <taxon>Eukaryota</taxon>
        <taxon>Fungi</taxon>
        <taxon>Fungi incertae sedis</taxon>
        <taxon>Chytridiomycota</taxon>
        <taxon>Chytridiomycota incertae sedis</taxon>
        <taxon>Chytridiomycetes</taxon>
        <taxon>Chytridiales</taxon>
        <taxon>Chytriomycetaceae</taxon>
        <taxon>Physocladia</taxon>
    </lineage>
</organism>
<dbReference type="SUPFAM" id="SSF51430">
    <property type="entry name" value="NAD(P)-linked oxidoreductase"/>
    <property type="match status" value="1"/>
</dbReference>
<protein>
    <recommendedName>
        <fullName evidence="2">NADP-dependent oxidoreductase domain-containing protein</fullName>
    </recommendedName>
</protein>
<dbReference type="GO" id="GO:0005737">
    <property type="term" value="C:cytoplasm"/>
    <property type="evidence" value="ECO:0007669"/>
    <property type="project" value="TreeGrafter"/>
</dbReference>